<dbReference type="CDD" id="cd01743">
    <property type="entry name" value="GATase1_Anthranilate_Synthase"/>
    <property type="match status" value="1"/>
</dbReference>
<dbReference type="Pfam" id="PF00218">
    <property type="entry name" value="IGPS"/>
    <property type="match status" value="1"/>
</dbReference>
<evidence type="ECO:0000256" key="5">
    <source>
        <dbReference type="ARBA" id="ARBA00004696"/>
    </source>
</evidence>
<dbReference type="InterPro" id="IPR011060">
    <property type="entry name" value="RibuloseP-bd_barrel"/>
</dbReference>
<gene>
    <name evidence="23" type="primary">TRP3_1</name>
    <name evidence="23" type="ORF">K7432_005460</name>
</gene>
<evidence type="ECO:0000256" key="3">
    <source>
        <dbReference type="ARBA" id="ARBA00003272"/>
    </source>
</evidence>
<dbReference type="InterPro" id="IPR017926">
    <property type="entry name" value="GATASE"/>
</dbReference>
<comment type="pathway">
    <text evidence="4">Amino-acid biosynthesis; L-tryptophan biosynthesis; L-tryptophan from chorismate: step 3/5.</text>
</comment>
<dbReference type="Gene3D" id="3.20.20.70">
    <property type="entry name" value="Aldolase class I"/>
    <property type="match status" value="2"/>
</dbReference>
<dbReference type="PROSITE" id="PS00614">
    <property type="entry name" value="IGPS"/>
    <property type="match status" value="1"/>
</dbReference>
<dbReference type="HAMAP" id="MF_00134_B">
    <property type="entry name" value="IGPS_B"/>
    <property type="match status" value="1"/>
</dbReference>
<keyword evidence="17" id="KW-0456">Lyase</keyword>
<dbReference type="NCBIfam" id="TIGR00566">
    <property type="entry name" value="trpG_papA"/>
    <property type="match status" value="1"/>
</dbReference>
<evidence type="ECO:0000256" key="8">
    <source>
        <dbReference type="ARBA" id="ARBA00012362"/>
    </source>
</evidence>
<dbReference type="PANTHER" id="PTHR22854:SF2">
    <property type="entry name" value="INDOLE-3-GLYCEROL-PHOSPHATE SYNTHASE"/>
    <property type="match status" value="1"/>
</dbReference>
<comment type="caution">
    <text evidence="23">The sequence shown here is derived from an EMBL/GenBank/DDBJ whole genome shotgun (WGS) entry which is preliminary data.</text>
</comment>
<evidence type="ECO:0000256" key="19">
    <source>
        <dbReference type="ARBA" id="ARBA00047683"/>
    </source>
</evidence>
<dbReference type="EMBL" id="JASJQH010007092">
    <property type="protein sequence ID" value="KAK9718475.1"/>
    <property type="molecule type" value="Genomic_DNA"/>
</dbReference>
<keyword evidence="18" id="KW-0511">Multifunctional enzyme</keyword>
<keyword evidence="14" id="KW-0315">Glutamine amidotransferase</keyword>
<evidence type="ECO:0000256" key="7">
    <source>
        <dbReference type="ARBA" id="ARBA00012266"/>
    </source>
</evidence>
<evidence type="ECO:0000259" key="21">
    <source>
        <dbReference type="Pfam" id="PF00218"/>
    </source>
</evidence>
<organism evidence="23 24">
    <name type="scientific">Basidiobolus ranarum</name>
    <dbReference type="NCBI Taxonomy" id="34480"/>
    <lineage>
        <taxon>Eukaryota</taxon>
        <taxon>Fungi</taxon>
        <taxon>Fungi incertae sedis</taxon>
        <taxon>Zoopagomycota</taxon>
        <taxon>Entomophthoromycotina</taxon>
        <taxon>Basidiobolomycetes</taxon>
        <taxon>Basidiobolales</taxon>
        <taxon>Basidiobolaceae</taxon>
        <taxon>Basidiobolus</taxon>
    </lineage>
</organism>
<evidence type="ECO:0000256" key="11">
    <source>
        <dbReference type="ARBA" id="ARBA00022605"/>
    </source>
</evidence>
<comment type="pathway">
    <text evidence="5">Amino-acid biosynthesis; L-tryptophan biosynthesis; L-tryptophan from chorismate: step 4/5.</text>
</comment>
<dbReference type="Gene3D" id="3.40.50.880">
    <property type="match status" value="1"/>
</dbReference>
<sequence length="741" mass="81624">MTTVLIDNYDSFTWNVYQYLCEAGANVIVFRNDKTTVEHIASLKPKNLVISPGPGHPSEDVGISKDAIRHFAGKIPILGVCLGEQCMFEIFGGQVTFAGEIVHGKVSKVKHDGKGLYHGVPQDIAVTRYHSLAGDPTFIPKELIVTSRTDNGIIMGVRHNKYCIEGVQYHPESILSEHGSILIKNFLNCRGGTWEENPELEVTSTTEPTPLVDDKKSQTILEKIHIQRLADIAEAKATPGRSEAQLQRLLELGIAPPQIDFVARLRQGPRKPAVMAEIKRASPSKGDINVDAIAAEQALIYAEAGASVISVLTEPKWFKGSLQDLRQARESVSKLPNRPAILRKDFILDSYQIMEARLEGADTVLLIVAMLKDDEIQNLMKYSRSLGMEPLVEVNNAAEMKKALAFGAKVIGVNNRNLHTFDVDMENTSRLAEMVPEDVILAALSGITGPQDVSKYMEQGVGAVLIGEALMRSHDKKQFIHSLIQSEATAPTTQQSTPLVKICGVRTVEAAVEATKAGADFIGMIFAQSKRQVNLDEACKIVTAVREASSEKSASEVLEPSVESKEWFRFHADNVTYGQKPLIVGVFQNQSVEYITSIVQRVKLDLVQLHGEESVETAKFLPVRVIKAFHIDGSFDNFSELRRPGYNAFTLLDAKVETKQQGGSGVTFDWNIAQRFLKDSINLEGDQFPILLAGGLTPENVQLAVNQVHPWAVDVSSGVETDGVKDLQKIREFVKRVKNNQ</sequence>
<keyword evidence="16" id="KW-0413">Isomerase</keyword>
<evidence type="ECO:0000256" key="9">
    <source>
        <dbReference type="ARBA" id="ARBA00012572"/>
    </source>
</evidence>
<keyword evidence="24" id="KW-1185">Reference proteome</keyword>
<dbReference type="CDD" id="cd00331">
    <property type="entry name" value="IGPS"/>
    <property type="match status" value="1"/>
</dbReference>
<name>A0ABR2W322_9FUNG</name>
<dbReference type="InterPro" id="IPR045186">
    <property type="entry name" value="Indole-3-glycerol_P_synth"/>
</dbReference>
<keyword evidence="15" id="KW-0057">Aromatic amino acid biosynthesis</keyword>
<dbReference type="EC" id="4.1.1.48" evidence="8"/>
<keyword evidence="13" id="KW-0822">Tryptophan biosynthesis</keyword>
<comment type="function">
    <text evidence="3">Trifunctional enzyme bearing the Gln amidotransferase (GATase) domain of anthranilate synthase, indole-glycerolphosphate synthase, and phosphoribosylanthranilate isomerase activities.</text>
</comment>
<dbReference type="InterPro" id="IPR013785">
    <property type="entry name" value="Aldolase_TIM"/>
</dbReference>
<evidence type="ECO:0000256" key="1">
    <source>
        <dbReference type="ARBA" id="ARBA00001164"/>
    </source>
</evidence>
<dbReference type="NCBIfam" id="NF001377">
    <property type="entry name" value="PRK00278.2-4"/>
    <property type="match status" value="1"/>
</dbReference>
<protein>
    <recommendedName>
        <fullName evidence="10">Multifunctional tryptophan biosynthesis protein</fullName>
        <ecNumber evidence="8">4.1.1.48</ecNumber>
        <ecNumber evidence="7">4.1.3.27</ecNumber>
        <ecNumber evidence="9">5.3.1.24</ecNumber>
    </recommendedName>
</protein>
<dbReference type="InterPro" id="IPR001240">
    <property type="entry name" value="PRAI_dom"/>
</dbReference>
<keyword evidence="12" id="KW-0210">Decarboxylase</keyword>
<dbReference type="InterPro" id="IPR013798">
    <property type="entry name" value="Indole-3-glycerol_P_synth_dom"/>
</dbReference>
<comment type="catalytic activity">
    <reaction evidence="2">
        <text>1-(2-carboxyphenylamino)-1-deoxy-D-ribulose 5-phosphate + H(+) = (1S,2R)-1-C-(indol-3-yl)glycerol 3-phosphate + CO2 + H2O</text>
        <dbReference type="Rhea" id="RHEA:23476"/>
        <dbReference type="ChEBI" id="CHEBI:15377"/>
        <dbReference type="ChEBI" id="CHEBI:15378"/>
        <dbReference type="ChEBI" id="CHEBI:16526"/>
        <dbReference type="ChEBI" id="CHEBI:58613"/>
        <dbReference type="ChEBI" id="CHEBI:58866"/>
        <dbReference type="EC" id="4.1.1.48"/>
    </reaction>
</comment>
<dbReference type="CDD" id="cd00405">
    <property type="entry name" value="PRAI"/>
    <property type="match status" value="1"/>
</dbReference>
<evidence type="ECO:0000256" key="10">
    <source>
        <dbReference type="ARBA" id="ARBA00018819"/>
    </source>
</evidence>
<evidence type="ECO:0000256" key="2">
    <source>
        <dbReference type="ARBA" id="ARBA00001633"/>
    </source>
</evidence>
<evidence type="ECO:0000256" key="15">
    <source>
        <dbReference type="ARBA" id="ARBA00023141"/>
    </source>
</evidence>
<dbReference type="HAMAP" id="MF_00135">
    <property type="entry name" value="PRAI"/>
    <property type="match status" value="1"/>
</dbReference>
<comment type="catalytic activity">
    <reaction evidence="19">
        <text>chorismate + L-glutamine = anthranilate + pyruvate + L-glutamate + H(+)</text>
        <dbReference type="Rhea" id="RHEA:21732"/>
        <dbReference type="ChEBI" id="CHEBI:15361"/>
        <dbReference type="ChEBI" id="CHEBI:15378"/>
        <dbReference type="ChEBI" id="CHEBI:16567"/>
        <dbReference type="ChEBI" id="CHEBI:29748"/>
        <dbReference type="ChEBI" id="CHEBI:29985"/>
        <dbReference type="ChEBI" id="CHEBI:58359"/>
        <dbReference type="EC" id="4.1.3.27"/>
    </reaction>
</comment>
<comment type="catalytic activity">
    <reaction evidence="1">
        <text>N-(5-phospho-beta-D-ribosyl)anthranilate = 1-(2-carboxyphenylamino)-1-deoxy-D-ribulose 5-phosphate</text>
        <dbReference type="Rhea" id="RHEA:21540"/>
        <dbReference type="ChEBI" id="CHEBI:18277"/>
        <dbReference type="ChEBI" id="CHEBI:58613"/>
        <dbReference type="EC" id="5.3.1.24"/>
    </reaction>
</comment>
<dbReference type="InterPro" id="IPR029062">
    <property type="entry name" value="Class_I_gatase-like"/>
</dbReference>
<dbReference type="InterPro" id="IPR001468">
    <property type="entry name" value="Indole-3-GlycerolPSynthase_CS"/>
</dbReference>
<evidence type="ECO:0000256" key="13">
    <source>
        <dbReference type="ARBA" id="ARBA00022822"/>
    </source>
</evidence>
<dbReference type="PRINTS" id="PR00097">
    <property type="entry name" value="ANTSNTHASEII"/>
</dbReference>
<evidence type="ECO:0000256" key="16">
    <source>
        <dbReference type="ARBA" id="ARBA00023235"/>
    </source>
</evidence>
<dbReference type="EC" id="4.1.3.27" evidence="7"/>
<feature type="domain" description="N-(5'phosphoribosyl) anthranilate isomerase (PRAI)" evidence="22">
    <location>
        <begin position="558"/>
        <end position="735"/>
    </location>
</feature>
<keyword evidence="11" id="KW-0028">Amino-acid biosynthesis</keyword>
<dbReference type="Pfam" id="PF00117">
    <property type="entry name" value="GATase"/>
    <property type="match status" value="1"/>
</dbReference>
<accession>A0ABR2W322</accession>
<feature type="domain" description="Indole-3-glycerol phosphate synthase" evidence="21">
    <location>
        <begin position="221"/>
        <end position="483"/>
    </location>
</feature>
<dbReference type="EC" id="5.3.1.24" evidence="9"/>
<dbReference type="SUPFAM" id="SSF52317">
    <property type="entry name" value="Class I glutamine amidotransferase-like"/>
    <property type="match status" value="1"/>
</dbReference>
<evidence type="ECO:0000256" key="12">
    <source>
        <dbReference type="ARBA" id="ARBA00022793"/>
    </source>
</evidence>
<dbReference type="PROSITE" id="PS51273">
    <property type="entry name" value="GATASE_TYPE_1"/>
    <property type="match status" value="1"/>
</dbReference>
<evidence type="ECO:0000256" key="4">
    <source>
        <dbReference type="ARBA" id="ARBA00004664"/>
    </source>
</evidence>
<evidence type="ECO:0000256" key="17">
    <source>
        <dbReference type="ARBA" id="ARBA00023239"/>
    </source>
</evidence>
<dbReference type="Proteomes" id="UP001479436">
    <property type="component" value="Unassembled WGS sequence"/>
</dbReference>
<comment type="pathway">
    <text evidence="6">Amino-acid biosynthesis; L-tryptophan biosynthesis; L-tryptophan from chorismate: step 1/5.</text>
</comment>
<dbReference type="SUPFAM" id="SSF51366">
    <property type="entry name" value="Ribulose-phoshate binding barrel"/>
    <property type="match status" value="2"/>
</dbReference>
<dbReference type="PANTHER" id="PTHR22854">
    <property type="entry name" value="TRYPTOPHAN BIOSYNTHESIS PROTEIN"/>
    <property type="match status" value="1"/>
</dbReference>
<evidence type="ECO:0000313" key="24">
    <source>
        <dbReference type="Proteomes" id="UP001479436"/>
    </source>
</evidence>
<evidence type="ECO:0000259" key="22">
    <source>
        <dbReference type="Pfam" id="PF00697"/>
    </source>
</evidence>
<evidence type="ECO:0000256" key="18">
    <source>
        <dbReference type="ARBA" id="ARBA00023268"/>
    </source>
</evidence>
<evidence type="ECO:0000259" key="20">
    <source>
        <dbReference type="Pfam" id="PF00117"/>
    </source>
</evidence>
<dbReference type="PIRSF" id="PIRSF001382">
    <property type="entry name" value="TrpG-trpC-trpF"/>
    <property type="match status" value="1"/>
</dbReference>
<evidence type="ECO:0000313" key="23">
    <source>
        <dbReference type="EMBL" id="KAK9718475.1"/>
    </source>
</evidence>
<dbReference type="InterPro" id="IPR016302">
    <property type="entry name" value="Anthranilate_synth_II"/>
</dbReference>
<proteinExistence type="inferred from homology"/>
<dbReference type="InterPro" id="IPR006221">
    <property type="entry name" value="TrpG/PapA_dom"/>
</dbReference>
<dbReference type="PRINTS" id="PR00096">
    <property type="entry name" value="GATASE"/>
</dbReference>
<reference evidence="23 24" key="1">
    <citation type="submission" date="2023-04" db="EMBL/GenBank/DDBJ databases">
        <title>Genome of Basidiobolus ranarum AG-B5.</title>
        <authorList>
            <person name="Stajich J.E."/>
            <person name="Carter-House D."/>
            <person name="Gryganskyi A."/>
        </authorList>
    </citation>
    <scope>NUCLEOTIDE SEQUENCE [LARGE SCALE GENOMIC DNA]</scope>
    <source>
        <strain evidence="23 24">AG-B5</strain>
    </source>
</reference>
<evidence type="ECO:0000256" key="6">
    <source>
        <dbReference type="ARBA" id="ARBA00004873"/>
    </source>
</evidence>
<feature type="domain" description="Glutamine amidotransferase" evidence="20">
    <location>
        <begin position="4"/>
        <end position="187"/>
    </location>
</feature>
<evidence type="ECO:0000256" key="14">
    <source>
        <dbReference type="ARBA" id="ARBA00022962"/>
    </source>
</evidence>
<dbReference type="Pfam" id="PF00697">
    <property type="entry name" value="PRAI"/>
    <property type="match status" value="1"/>
</dbReference>